<dbReference type="Proteomes" id="UP000288028">
    <property type="component" value="Unassembled WGS sequence"/>
</dbReference>
<name>A0A430AQY2_9ENTE</name>
<evidence type="ECO:0000313" key="2">
    <source>
        <dbReference type="EMBL" id="RSU10393.1"/>
    </source>
</evidence>
<feature type="transmembrane region" description="Helical" evidence="1">
    <location>
        <begin position="605"/>
        <end position="634"/>
    </location>
</feature>
<gene>
    <name evidence="2" type="ORF">CBF28_13830</name>
</gene>
<feature type="transmembrane region" description="Helical" evidence="1">
    <location>
        <begin position="678"/>
        <end position="698"/>
    </location>
</feature>
<feature type="transmembrane region" description="Helical" evidence="1">
    <location>
        <begin position="249"/>
        <end position="268"/>
    </location>
</feature>
<keyword evidence="1" id="KW-0812">Transmembrane</keyword>
<keyword evidence="1" id="KW-0472">Membrane</keyword>
<proteinExistence type="predicted"/>
<dbReference type="EMBL" id="NGKB01000018">
    <property type="protein sequence ID" value="RSU10393.1"/>
    <property type="molecule type" value="Genomic_DNA"/>
</dbReference>
<evidence type="ECO:0000256" key="1">
    <source>
        <dbReference type="SAM" id="Phobius"/>
    </source>
</evidence>
<dbReference type="OrthoDB" id="2204454at2"/>
<organism evidence="2 3">
    <name type="scientific">Vagococcus carniphilus</name>
    <dbReference type="NCBI Taxonomy" id="218144"/>
    <lineage>
        <taxon>Bacteria</taxon>
        <taxon>Bacillati</taxon>
        <taxon>Bacillota</taxon>
        <taxon>Bacilli</taxon>
        <taxon>Lactobacillales</taxon>
        <taxon>Enterococcaceae</taxon>
        <taxon>Vagococcus</taxon>
    </lineage>
</organism>
<feature type="transmembrane region" description="Helical" evidence="1">
    <location>
        <begin position="280"/>
        <end position="301"/>
    </location>
</feature>
<protein>
    <recommendedName>
        <fullName evidence="4">DUF1430 domain-containing protein</fullName>
    </recommendedName>
</protein>
<keyword evidence="1" id="KW-1133">Transmembrane helix</keyword>
<comment type="caution">
    <text evidence="2">The sequence shown here is derived from an EMBL/GenBank/DDBJ whole genome shotgun (WGS) entry which is preliminary data.</text>
</comment>
<evidence type="ECO:0000313" key="3">
    <source>
        <dbReference type="Proteomes" id="UP000288028"/>
    </source>
</evidence>
<reference evidence="2 3" key="1">
    <citation type="submission" date="2017-05" db="EMBL/GenBank/DDBJ databases">
        <title>Vagococcus spp. assemblies.</title>
        <authorList>
            <person name="Gulvik C.A."/>
        </authorList>
    </citation>
    <scope>NUCLEOTIDE SEQUENCE [LARGE SCALE GENOMIC DNA]</scope>
    <source>
        <strain evidence="2 3">SS1714</strain>
    </source>
</reference>
<keyword evidence="3" id="KW-1185">Reference proteome</keyword>
<accession>A0A430AQY2</accession>
<dbReference type="GeneID" id="95582092"/>
<dbReference type="AlphaFoldDB" id="A0A430AQY2"/>
<feature type="transmembrane region" description="Helical" evidence="1">
    <location>
        <begin position="655"/>
        <end position="672"/>
    </location>
</feature>
<evidence type="ECO:0008006" key="4">
    <source>
        <dbReference type="Google" id="ProtNLM"/>
    </source>
</evidence>
<sequence length="715" mass="83395">MKKSITSILCLISILLSFTFSFYYRGLDIERIQEIEKNEDSFDIYIASNGYSLEEFTQRLELISKKYNASIIRSDQINVDNNLVTIKSGIFSDSYFSEIHLDLISGRLPKNKNEFLATFDTNKQGQVGIIRDIFSDSPLIFNSLKSFLSEYDSSLNSKYSINVENKEEFIKDIQNTFEMTYDEIYNIPFFREYKQGAYFYILLVMLLVLIILLILISLLNPLKNIQMVGVLKLQGYTNIDALKLVNSKVLVLPILTYLISIPIQYILITNVSSTYFFKLTLLQLLVILIYYISLFLSLLIIKRYTILNAIKGFFEPKTALYLNYITKFVILSLLILVIPIVSKELSNLKMRIDVKKLYEEQEKYLTISSYQFVDNEFQEGLNNTSKLDDKFLNLFKDLEKNSAAQYMFAEKLYPIYLEPQHTRANITFQGNEYINTVQANWNYIDTLNLDTKKIEKDEKSYKLLISSHEKEHEEEILSILGQHINNFYPIDKMYKNEKDIPITIYYYTNKKMELFSNNIDMINENNGILTNPAIIVMDNFSLTKNNSRLFDGALYNPLKILNNKENIENINKAITKNGLEKNNLNFENSFSSGYEKELKMIKMSILFYLFILIIFISISLLSSYFILIVTFLIGKKEILISKFLGYKYTDIYKQQIRNILIIYVLGLIETLLLENEKITICIFSILILVDATISFIMFKKQDKQLLNNALKGEIL</sequence>
<dbReference type="RefSeq" id="WP_126796228.1">
    <property type="nucleotide sequence ID" value="NZ_CP060721.1"/>
</dbReference>
<feature type="transmembrane region" description="Helical" evidence="1">
    <location>
        <begin position="321"/>
        <end position="341"/>
    </location>
</feature>
<feature type="transmembrane region" description="Helical" evidence="1">
    <location>
        <begin position="197"/>
        <end position="219"/>
    </location>
</feature>